<sequence>MGKRKLTCSNKKDILAWDERIKLLGTYYYFRDHRFQGIRNQFMGFLSDLLEIQYMIHFQLGK</sequence>
<gene>
    <name evidence="1" type="ORF">BWY41_01338</name>
</gene>
<reference evidence="1" key="1">
    <citation type="submission" date="2017-02" db="EMBL/GenBank/DDBJ databases">
        <title>Delving into the versatile metabolic prowess of the omnipresent phylum Bacteroidetes.</title>
        <authorList>
            <person name="Nobu M.K."/>
            <person name="Mei R."/>
            <person name="Narihiro T."/>
            <person name="Kuroda K."/>
            <person name="Liu W.-T."/>
        </authorList>
    </citation>
    <scope>NUCLEOTIDE SEQUENCE</scope>
    <source>
        <strain evidence="1">ADurb.Bin276</strain>
    </source>
</reference>
<evidence type="ECO:0000313" key="1">
    <source>
        <dbReference type="EMBL" id="OQA57141.1"/>
    </source>
</evidence>
<accession>A0A1V5SSF6</accession>
<comment type="caution">
    <text evidence="1">The sequence shown here is derived from an EMBL/GenBank/DDBJ whole genome shotgun (WGS) entry which is preliminary data.</text>
</comment>
<dbReference type="Proteomes" id="UP000485569">
    <property type="component" value="Unassembled WGS sequence"/>
</dbReference>
<dbReference type="EMBL" id="MWBQ01000096">
    <property type="protein sequence ID" value="OQA57141.1"/>
    <property type="molecule type" value="Genomic_DNA"/>
</dbReference>
<proteinExistence type="predicted"/>
<protein>
    <submittedName>
        <fullName evidence="1">Uncharacterized protein</fullName>
    </submittedName>
</protein>
<dbReference type="AlphaFoldDB" id="A0A1V5SSF6"/>
<organism evidence="1">
    <name type="scientific">Candidatus Atribacter allofermentans</name>
    <dbReference type="NCBI Taxonomy" id="1852833"/>
    <lineage>
        <taxon>Bacteria</taxon>
        <taxon>Pseudomonadati</taxon>
        <taxon>Atribacterota</taxon>
        <taxon>Atribacteria</taxon>
        <taxon>Atribacterales</taxon>
        <taxon>Atribacteraceae</taxon>
        <taxon>Atribacter</taxon>
    </lineage>
</organism>
<name>A0A1V5SSF6_9BACT</name>